<keyword evidence="7" id="KW-0407">Ion channel</keyword>
<keyword evidence="2" id="KW-0813">Transport</keyword>
<dbReference type="InterPro" id="IPR002153">
    <property type="entry name" value="TRPC_channel"/>
</dbReference>
<protein>
    <recommendedName>
        <fullName evidence="10">Ion transport domain-containing protein</fullName>
    </recommendedName>
</protein>
<dbReference type="InterPro" id="IPR005821">
    <property type="entry name" value="Ion_trans_dom"/>
</dbReference>
<evidence type="ECO:0000256" key="1">
    <source>
        <dbReference type="ARBA" id="ARBA00004141"/>
    </source>
</evidence>
<dbReference type="GO" id="GO:0015279">
    <property type="term" value="F:store-operated calcium channel activity"/>
    <property type="evidence" value="ECO:0007669"/>
    <property type="project" value="TreeGrafter"/>
</dbReference>
<dbReference type="PANTHER" id="PTHR10117:SF54">
    <property type="entry name" value="TRANSIENT RECEPTOR POTENTIAL-GAMMA PROTEIN"/>
    <property type="match status" value="1"/>
</dbReference>
<comment type="subcellular location">
    <subcellularLocation>
        <location evidence="1">Membrane</location>
        <topology evidence="1">Multi-pass membrane protein</topology>
    </subcellularLocation>
</comment>
<dbReference type="GO" id="GO:0051480">
    <property type="term" value="P:regulation of cytosolic calcium ion concentration"/>
    <property type="evidence" value="ECO:0007669"/>
    <property type="project" value="TreeGrafter"/>
</dbReference>
<dbReference type="Proteomes" id="UP000751190">
    <property type="component" value="Unassembled WGS sequence"/>
</dbReference>
<gene>
    <name evidence="11" type="ORF">KFE25_014062</name>
</gene>
<proteinExistence type="predicted"/>
<feature type="transmembrane region" description="Helical" evidence="9">
    <location>
        <begin position="645"/>
        <end position="663"/>
    </location>
</feature>
<feature type="transmembrane region" description="Helical" evidence="9">
    <location>
        <begin position="777"/>
        <end position="796"/>
    </location>
</feature>
<evidence type="ECO:0000256" key="4">
    <source>
        <dbReference type="ARBA" id="ARBA00022989"/>
    </source>
</evidence>
<feature type="transmembrane region" description="Helical" evidence="9">
    <location>
        <begin position="720"/>
        <end position="739"/>
    </location>
</feature>
<evidence type="ECO:0000313" key="12">
    <source>
        <dbReference type="Proteomes" id="UP000751190"/>
    </source>
</evidence>
<dbReference type="EMBL" id="JAGTXO010000073">
    <property type="protein sequence ID" value="KAG8457333.1"/>
    <property type="molecule type" value="Genomic_DNA"/>
</dbReference>
<evidence type="ECO:0000256" key="2">
    <source>
        <dbReference type="ARBA" id="ARBA00022448"/>
    </source>
</evidence>
<feature type="compositionally biased region" description="Pro residues" evidence="8">
    <location>
        <begin position="10"/>
        <end position="26"/>
    </location>
</feature>
<keyword evidence="5" id="KW-0406">Ion transport</keyword>
<keyword evidence="3 9" id="KW-0812">Transmembrane</keyword>
<accession>A0A8J5X6Q9</accession>
<dbReference type="GO" id="GO:0005886">
    <property type="term" value="C:plasma membrane"/>
    <property type="evidence" value="ECO:0007669"/>
    <property type="project" value="TreeGrafter"/>
</dbReference>
<dbReference type="AlphaFoldDB" id="A0A8J5X6Q9"/>
<feature type="region of interest" description="Disordered" evidence="8">
    <location>
        <begin position="1"/>
        <end position="26"/>
    </location>
</feature>
<feature type="domain" description="Ion transport" evidence="10">
    <location>
        <begin position="637"/>
        <end position="845"/>
    </location>
</feature>
<evidence type="ECO:0000256" key="7">
    <source>
        <dbReference type="ARBA" id="ARBA00023303"/>
    </source>
</evidence>
<dbReference type="Pfam" id="PF00520">
    <property type="entry name" value="Ion_trans"/>
    <property type="match status" value="1"/>
</dbReference>
<dbReference type="PANTHER" id="PTHR10117">
    <property type="entry name" value="TRANSIENT RECEPTOR POTENTIAL CHANNEL"/>
    <property type="match status" value="1"/>
</dbReference>
<keyword evidence="12" id="KW-1185">Reference proteome</keyword>
<evidence type="ECO:0000256" key="9">
    <source>
        <dbReference type="SAM" id="Phobius"/>
    </source>
</evidence>
<feature type="transmembrane region" description="Helical" evidence="9">
    <location>
        <begin position="517"/>
        <end position="540"/>
    </location>
</feature>
<evidence type="ECO:0000313" key="11">
    <source>
        <dbReference type="EMBL" id="KAG8457333.1"/>
    </source>
</evidence>
<feature type="region of interest" description="Disordered" evidence="8">
    <location>
        <begin position="1002"/>
        <end position="1030"/>
    </location>
</feature>
<organism evidence="11 12">
    <name type="scientific">Diacronema lutheri</name>
    <name type="common">Unicellular marine alga</name>
    <name type="synonym">Monochrysis lutheri</name>
    <dbReference type="NCBI Taxonomy" id="2081491"/>
    <lineage>
        <taxon>Eukaryota</taxon>
        <taxon>Haptista</taxon>
        <taxon>Haptophyta</taxon>
        <taxon>Pavlovophyceae</taxon>
        <taxon>Pavlovales</taxon>
        <taxon>Pavlovaceae</taxon>
        <taxon>Diacronema</taxon>
    </lineage>
</organism>
<comment type="caution">
    <text evidence="11">The sequence shown here is derived from an EMBL/GenBank/DDBJ whole genome shotgun (WGS) entry which is preliminary data.</text>
</comment>
<keyword evidence="6 9" id="KW-0472">Membrane</keyword>
<name>A0A8J5X6Q9_DIALT</name>
<evidence type="ECO:0000256" key="8">
    <source>
        <dbReference type="SAM" id="MobiDB-lite"/>
    </source>
</evidence>
<dbReference type="InterPro" id="IPR032675">
    <property type="entry name" value="LRR_dom_sf"/>
</dbReference>
<keyword evidence="4 9" id="KW-1133">Transmembrane helix</keyword>
<evidence type="ECO:0000256" key="6">
    <source>
        <dbReference type="ARBA" id="ARBA00023136"/>
    </source>
</evidence>
<evidence type="ECO:0000256" key="3">
    <source>
        <dbReference type="ARBA" id="ARBA00022692"/>
    </source>
</evidence>
<dbReference type="SUPFAM" id="SSF52047">
    <property type="entry name" value="RNI-like"/>
    <property type="match status" value="1"/>
</dbReference>
<dbReference type="GO" id="GO:0034703">
    <property type="term" value="C:cation channel complex"/>
    <property type="evidence" value="ECO:0007669"/>
    <property type="project" value="TreeGrafter"/>
</dbReference>
<reference evidence="11" key="1">
    <citation type="submission" date="2021-05" db="EMBL/GenBank/DDBJ databases">
        <title>The genome of the haptophyte Pavlova lutheri (Diacronema luteri, Pavlovales) - a model for lipid biosynthesis in eukaryotic algae.</title>
        <authorList>
            <person name="Hulatt C.J."/>
            <person name="Posewitz M.C."/>
        </authorList>
    </citation>
    <scope>NUCLEOTIDE SEQUENCE</scope>
    <source>
        <strain evidence="11">NIVA-4/92</strain>
    </source>
</reference>
<feature type="transmembrane region" description="Helical" evidence="9">
    <location>
        <begin position="808"/>
        <end position="836"/>
    </location>
</feature>
<feature type="transmembrane region" description="Helical" evidence="9">
    <location>
        <begin position="683"/>
        <end position="708"/>
    </location>
</feature>
<evidence type="ECO:0000256" key="5">
    <source>
        <dbReference type="ARBA" id="ARBA00023065"/>
    </source>
</evidence>
<sequence length="1030" mass="108775">MTRAPWRPAGAPPRATPPEEPAEPAPAPFSALAELAGVRPADLLVATELRLAGRELTDEVAHELAALLDANRLEHLALRRCELSDEGWRAIADSLSGCASLRVLDMTCANVGDAAGAAIVRALEAGGSIRALELVGAPLRARAAEALCAWLCRPNDGCALERLWLGGNAPQFDDAFGDALVELVLRRVACDVRSFSEAEAEAEELARRVNHDVIASHDASAAAADSARAQVPRVDAPLTDGPVVAAAATADARGDTSAAAAPRWPQSRPLRALEEFEAKLRTGTPKSVASAARWPARALCALQGDELADSVSRALEVAYVTNGDAWLLFGVELAARCRQLSPSLRERDGAEASEQALAAFKLVQLAICGAARHLEVRAAAPSPYPLAALGKAGARTPSGGTAGGFSASTLRARAEQRDALARQHARAPFRWDDHLIALSRAVEESEKQLVAFAPVQRALLRTLLGAFSRTVERHAWATSRRTLAPFVAAGDDAELALPVSTRGSCSARARRLAQDGLGALVAGCLSLLLQPVLYAVAMFAPPLQLRLREYVDAHGACAGSARLRAALVPWWDAPLCRLLLSTASQLVLVYLLVGLPPQYSNRAPPAELTAASLIIVGSLATEVNELTTGARTPARAIRAYLSDEFNFLDAVGLGFGAVVVAAAPLGGDAIVDGVHIWRTAMRALSLLCLCLRPVRLAYLHATFGPYVMMVWRMFGDVLKLVGVLVPIAVAFAVALHVTFDDFPEGAAQPLTGVPGWAAQSCATAGDPDAQSNMEDDFSTSIGSALVVILEVALGASDTRLACARGSRAGFLAWTLVLLCSVVTVVLLLNVIIAAMAKSFDLIYDDLDVNARFVRAKLILAAGRLPIAPPPLNLLAFPHMLWTHVAAAGAQQGQVAPTGGAAYGGAAGGAAVPGSTAPMSAALPARDEAFYEAARSYVMAHISDADAEERWRRTAARRQARVEERMGKLLERQTKSDERIARIDETLSALVGRELDRRFVTVGGGGNGGRFSLPPNRLRSLPAARHRPHAE</sequence>
<dbReference type="Gene3D" id="3.80.10.10">
    <property type="entry name" value="Ribonuclease Inhibitor"/>
    <property type="match status" value="1"/>
</dbReference>
<dbReference type="GO" id="GO:0070679">
    <property type="term" value="F:inositol 1,4,5 trisphosphate binding"/>
    <property type="evidence" value="ECO:0007669"/>
    <property type="project" value="TreeGrafter"/>
</dbReference>
<evidence type="ECO:0000259" key="10">
    <source>
        <dbReference type="Pfam" id="PF00520"/>
    </source>
</evidence>